<gene>
    <name evidence="2" type="ORF">J8273_5126</name>
</gene>
<dbReference type="AlphaFoldDB" id="A0A8J6B3G5"/>
<evidence type="ECO:0000313" key="2">
    <source>
        <dbReference type="EMBL" id="KAG9392147.1"/>
    </source>
</evidence>
<dbReference type="Proteomes" id="UP000717585">
    <property type="component" value="Unassembled WGS sequence"/>
</dbReference>
<protein>
    <submittedName>
        <fullName evidence="2">Uncharacterized protein</fullName>
    </submittedName>
</protein>
<keyword evidence="1" id="KW-0812">Transmembrane</keyword>
<dbReference type="EMBL" id="JAHDYR010000038">
    <property type="protein sequence ID" value="KAG9392147.1"/>
    <property type="molecule type" value="Genomic_DNA"/>
</dbReference>
<feature type="transmembrane region" description="Helical" evidence="1">
    <location>
        <begin position="238"/>
        <end position="267"/>
    </location>
</feature>
<sequence length="333" mass="37307">MGFTFLPSTHCHHNGGVLGDIETISSFVDLGACLASLAALVPYVVLFLLLADKKTRKRPYFIRIYILSIVWSIYDVADLMRHVALILVEHAFCSTFNDTIPMGISQLPNIIDYIRGIAFYFCIAFIATSAGVMLRLIQSSVGKGTAPKDPRYFLYMWEWVLCSCLCFILFLLHLACDTGSGISHSLDAPNFAHVIDILGHSVRIAVMVLIVIFTASCFIAMLVYYFRYHRILKPVTAVLLAMFLLPLAVQAVALLFDVGVLLCFLGVSAVELLTPGEGTTFIWTFHRYANISFNLTDAITLLQFAVICFTHLVAVGYMRWKDLKTEKEMYIEL</sequence>
<organism evidence="2 3">
    <name type="scientific">Carpediemonas membranifera</name>
    <dbReference type="NCBI Taxonomy" id="201153"/>
    <lineage>
        <taxon>Eukaryota</taxon>
        <taxon>Metamonada</taxon>
        <taxon>Carpediemonas-like organisms</taxon>
        <taxon>Carpediemonas</taxon>
    </lineage>
</organism>
<accession>A0A8J6B3G5</accession>
<feature type="transmembrane region" description="Helical" evidence="1">
    <location>
        <begin position="117"/>
        <end position="137"/>
    </location>
</feature>
<evidence type="ECO:0000313" key="3">
    <source>
        <dbReference type="Proteomes" id="UP000717585"/>
    </source>
</evidence>
<proteinExistence type="predicted"/>
<feature type="transmembrane region" description="Helical" evidence="1">
    <location>
        <begin position="204"/>
        <end position="226"/>
    </location>
</feature>
<comment type="caution">
    <text evidence="2">The sequence shown here is derived from an EMBL/GenBank/DDBJ whole genome shotgun (WGS) entry which is preliminary data.</text>
</comment>
<reference evidence="2" key="1">
    <citation type="submission" date="2021-05" db="EMBL/GenBank/DDBJ databases">
        <title>A free-living protist that lacks canonical eukaryotic 1 DNA replication and segregation systems.</title>
        <authorList>
            <person name="Salas-Leiva D.E."/>
            <person name="Tromer E.C."/>
            <person name="Curtis B.A."/>
            <person name="Jerlstrom-Hultqvist J."/>
            <person name="Kolisko M."/>
            <person name="Yi Z."/>
            <person name="Salas-Leiva J.S."/>
            <person name="Gallot-Lavallee L."/>
            <person name="Kops G.J.P.L."/>
            <person name="Archibald J.M."/>
            <person name="Simpson A.G.B."/>
            <person name="Roger A.J."/>
        </authorList>
    </citation>
    <scope>NUCLEOTIDE SEQUENCE</scope>
    <source>
        <strain evidence="2">BICM</strain>
    </source>
</reference>
<keyword evidence="1" id="KW-0472">Membrane</keyword>
<name>A0A8J6B3G5_9EUKA</name>
<keyword evidence="1" id="KW-1133">Transmembrane helix</keyword>
<feature type="transmembrane region" description="Helical" evidence="1">
    <location>
        <begin position="157"/>
        <end position="175"/>
    </location>
</feature>
<feature type="transmembrane region" description="Helical" evidence="1">
    <location>
        <begin position="298"/>
        <end position="320"/>
    </location>
</feature>
<evidence type="ECO:0000256" key="1">
    <source>
        <dbReference type="SAM" id="Phobius"/>
    </source>
</evidence>
<keyword evidence="3" id="KW-1185">Reference proteome</keyword>
<feature type="transmembrane region" description="Helical" evidence="1">
    <location>
        <begin position="27"/>
        <end position="51"/>
    </location>
</feature>